<dbReference type="InterPro" id="IPR051448">
    <property type="entry name" value="CdaR-like_regulators"/>
</dbReference>
<evidence type="ECO:0000313" key="4">
    <source>
        <dbReference type="Proteomes" id="UP001153203"/>
    </source>
</evidence>
<gene>
    <name evidence="3" type="ORF">NF708_09995</name>
</gene>
<comment type="caution">
    <text evidence="3">The sequence shown here is derived from an EMBL/GenBank/DDBJ whole genome shotgun (WGS) entry which is preliminary data.</text>
</comment>
<evidence type="ECO:0000313" key="3">
    <source>
        <dbReference type="EMBL" id="MDG6194315.1"/>
    </source>
</evidence>
<proteinExistence type="predicted"/>
<organism evidence="3 4">
    <name type="scientific">Lactococcus formosensis</name>
    <dbReference type="NCBI Taxonomy" id="1281486"/>
    <lineage>
        <taxon>Bacteria</taxon>
        <taxon>Bacillati</taxon>
        <taxon>Bacillota</taxon>
        <taxon>Bacilli</taxon>
        <taxon>Lactobacillales</taxon>
        <taxon>Streptococcaceae</taxon>
        <taxon>Lactococcus</taxon>
    </lineage>
</organism>
<accession>A0A9X4SJ53</accession>
<evidence type="ECO:0000259" key="1">
    <source>
        <dbReference type="Pfam" id="PF07905"/>
    </source>
</evidence>
<dbReference type="PANTHER" id="PTHR33744">
    <property type="entry name" value="CARBOHYDRATE DIACID REGULATOR"/>
    <property type="match status" value="1"/>
</dbReference>
<dbReference type="Proteomes" id="UP001153203">
    <property type="component" value="Unassembled WGS sequence"/>
</dbReference>
<dbReference type="InterPro" id="IPR012914">
    <property type="entry name" value="PucR_dom"/>
</dbReference>
<feature type="domain" description="PucR C-terminal helix-turn-helix" evidence="2">
    <location>
        <begin position="482"/>
        <end position="539"/>
    </location>
</feature>
<name>A0A9X4SJ53_9LACT</name>
<dbReference type="Pfam" id="PF13556">
    <property type="entry name" value="HTH_30"/>
    <property type="match status" value="1"/>
</dbReference>
<dbReference type="RefSeq" id="WP_279359390.1">
    <property type="nucleotide sequence ID" value="NZ_JAMWDY010000002.1"/>
</dbReference>
<sequence length="547" mass="63051">MNISEFLKLPFTQEFKMLAGKNGAKNAITGVNILDNPRASEWLSPGELILTSGYLFSETPDALKKFITNFHHLNIAAVCIKPQLYLTPLPEELIKLCNQYNLPLIEIPYGISFSKIMTSVMNLLSESSLKVYQNVLDANSTFMRAELEGTSFEKLIRSLEELFDNPLIITGSDWGLVSEKYPSEFAPYVALHNKVAYFDTASLSVLPINMSILNHPIQVNFPDQQSGVIMPLYFNQVNYGYIVLLQKNHFLAGNDYALLEQASIATALKIVHRMEKMHITNRLSRNFYRELIFGQGSIEELHSYEIDFNFEVPYSVFILKVENTTESNSSPLQRKHEEDVILKRILMISKNYELLSSCSIHIFRQGELFIGLLNNTKEERKNKQRTIFQDFFTYLSQSMSTIYSLHLFVGSTQTIERLNQSYKEANQLLHYQGTSPDPIYFSADYYFETFLHQHISKDHAQEFVSHYLSNLIEYDQDTNSNLVQTLDVFLQYHQNIATASRQLYIHRNTLLYRLEKIESILGLKLADPSVQLPLSLSLKLLRDYEIL</sequence>
<reference evidence="3" key="1">
    <citation type="submission" date="2022-06" db="EMBL/GenBank/DDBJ databases">
        <title>Lactococcus from bovine mastitis in China.</title>
        <authorList>
            <person name="Lin Y."/>
            <person name="Han B."/>
        </authorList>
    </citation>
    <scope>NUCLEOTIDE SEQUENCE</scope>
    <source>
        <strain evidence="3">Hebei-B-39</strain>
    </source>
</reference>
<dbReference type="InterPro" id="IPR042070">
    <property type="entry name" value="PucR_C-HTH_sf"/>
</dbReference>
<dbReference type="InterPro" id="IPR025736">
    <property type="entry name" value="PucR_C-HTH_dom"/>
</dbReference>
<evidence type="ECO:0000259" key="2">
    <source>
        <dbReference type="Pfam" id="PF13556"/>
    </source>
</evidence>
<dbReference type="Gene3D" id="1.10.10.2840">
    <property type="entry name" value="PucR C-terminal helix-turn-helix domain"/>
    <property type="match status" value="1"/>
</dbReference>
<protein>
    <submittedName>
        <fullName evidence="3">PucR family transcriptional regulator ligand-binding domain-containing protein</fullName>
    </submittedName>
</protein>
<feature type="domain" description="Purine catabolism PurC-like" evidence="1">
    <location>
        <begin position="6"/>
        <end position="124"/>
    </location>
</feature>
<dbReference type="Pfam" id="PF07905">
    <property type="entry name" value="PucR"/>
    <property type="match status" value="1"/>
</dbReference>
<dbReference type="AlphaFoldDB" id="A0A9X4SJ53"/>
<dbReference type="EMBL" id="JAMWGI010000008">
    <property type="protein sequence ID" value="MDG6194315.1"/>
    <property type="molecule type" value="Genomic_DNA"/>
</dbReference>
<dbReference type="PANTHER" id="PTHR33744:SF1">
    <property type="entry name" value="DNA-BINDING TRANSCRIPTIONAL ACTIVATOR ADER"/>
    <property type="match status" value="1"/>
</dbReference>